<dbReference type="Pfam" id="PF13927">
    <property type="entry name" value="Ig_3"/>
    <property type="match status" value="1"/>
</dbReference>
<organism evidence="3">
    <name type="scientific">Acromyrmex echinatior</name>
    <name type="common">Panamanian leafcutter ant</name>
    <name type="synonym">Acromyrmex octospinosus echinatior</name>
    <dbReference type="NCBI Taxonomy" id="103372"/>
    <lineage>
        <taxon>Eukaryota</taxon>
        <taxon>Metazoa</taxon>
        <taxon>Ecdysozoa</taxon>
        <taxon>Arthropoda</taxon>
        <taxon>Hexapoda</taxon>
        <taxon>Insecta</taxon>
        <taxon>Pterygota</taxon>
        <taxon>Neoptera</taxon>
        <taxon>Endopterygota</taxon>
        <taxon>Hymenoptera</taxon>
        <taxon>Apocrita</taxon>
        <taxon>Aculeata</taxon>
        <taxon>Formicoidea</taxon>
        <taxon>Formicidae</taxon>
        <taxon>Myrmicinae</taxon>
        <taxon>Acromyrmex</taxon>
    </lineage>
</organism>
<accession>F4WB67</accession>
<dbReference type="SUPFAM" id="SSF48726">
    <property type="entry name" value="Immunoglobulin"/>
    <property type="match status" value="2"/>
</dbReference>
<feature type="domain" description="Ig-like" evidence="1">
    <location>
        <begin position="68"/>
        <end position="157"/>
    </location>
</feature>
<dbReference type="InParanoid" id="F4WB67"/>
<dbReference type="AlphaFoldDB" id="F4WB67"/>
<dbReference type="InterPro" id="IPR037448">
    <property type="entry name" value="Zig-8"/>
</dbReference>
<dbReference type="EMBL" id="GL888057">
    <property type="protein sequence ID" value="EGI68574.1"/>
    <property type="molecule type" value="Genomic_DNA"/>
</dbReference>
<evidence type="ECO:0000313" key="2">
    <source>
        <dbReference type="EMBL" id="EGI68574.1"/>
    </source>
</evidence>
<gene>
    <name evidence="2" type="ORF">G5I_02768</name>
</gene>
<dbReference type="InterPro" id="IPR007110">
    <property type="entry name" value="Ig-like_dom"/>
</dbReference>
<dbReference type="eggNOG" id="KOG3510">
    <property type="taxonomic scope" value="Eukaryota"/>
</dbReference>
<dbReference type="GO" id="GO:0032589">
    <property type="term" value="C:neuron projection membrane"/>
    <property type="evidence" value="ECO:0007669"/>
    <property type="project" value="TreeGrafter"/>
</dbReference>
<reference evidence="2" key="1">
    <citation type="submission" date="2011-02" db="EMBL/GenBank/DDBJ databases">
        <title>The genome of the leaf-cutting ant Acromyrmex echinatior suggests key adaptations to social evolution and fungus farming.</title>
        <authorList>
            <person name="Nygaard S."/>
            <person name="Zhang G."/>
        </authorList>
    </citation>
    <scope>NUCLEOTIDE SEQUENCE</scope>
</reference>
<dbReference type="InterPro" id="IPR013783">
    <property type="entry name" value="Ig-like_fold"/>
</dbReference>
<dbReference type="Proteomes" id="UP000007755">
    <property type="component" value="Unassembled WGS sequence"/>
</dbReference>
<dbReference type="CDD" id="cd00096">
    <property type="entry name" value="Ig"/>
    <property type="match status" value="1"/>
</dbReference>
<dbReference type="PANTHER" id="PTHR23279:SF2">
    <property type="entry name" value="DEFECTIVE PROBOSCIS EXTENSION RESPONSE 19, ISOFORM A"/>
    <property type="match status" value="1"/>
</dbReference>
<dbReference type="STRING" id="103372.F4WB67"/>
<dbReference type="GO" id="GO:0050808">
    <property type="term" value="P:synapse organization"/>
    <property type="evidence" value="ECO:0007669"/>
    <property type="project" value="TreeGrafter"/>
</dbReference>
<dbReference type="OrthoDB" id="5359219at2759"/>
<keyword evidence="3" id="KW-1185">Reference proteome</keyword>
<protein>
    <recommendedName>
        <fullName evidence="1">Ig-like domain-containing protein</fullName>
    </recommendedName>
</protein>
<evidence type="ECO:0000313" key="3">
    <source>
        <dbReference type="Proteomes" id="UP000007755"/>
    </source>
</evidence>
<dbReference type="PROSITE" id="PS50835">
    <property type="entry name" value="IG_LIKE"/>
    <property type="match status" value="2"/>
</dbReference>
<feature type="domain" description="Ig-like" evidence="1">
    <location>
        <begin position="1"/>
        <end position="63"/>
    </location>
</feature>
<feature type="non-terminal residue" evidence="2">
    <location>
        <position position="1"/>
    </location>
</feature>
<dbReference type="SMART" id="SM00409">
    <property type="entry name" value="IG"/>
    <property type="match status" value="2"/>
</dbReference>
<sequence>VTWIRRKDRQLLTVGRSTHSIDTRFVVSNGPGWNLLIKNVNHEDAGLYECQIQTEPMQQRFIRLNITEAYSVIPGGPDLHVKQGSSLRLECQLMAAAESPNYVFWYRETRMINYDNEPGVRFELKGNGSVFIVEKVKLSHGANYTCLPNNARPAHIVLHVIEEEEKSAAMHGGDRRNSTATTSTNTILILVALLIIKNKASHFVEHKYIRKCITSSQTNLAMKSRREAGLNTRKIMQISLRSRNNYRTDMSDNTLAEANVCARGRVVMGGRDGEDGGDERMERTEWCTGRGSLLTLEPKTAAGVAWSLILTSVSANYREIRE</sequence>
<dbReference type="InterPro" id="IPR003599">
    <property type="entry name" value="Ig_sub"/>
</dbReference>
<dbReference type="Gene3D" id="2.60.40.10">
    <property type="entry name" value="Immunoglobulins"/>
    <property type="match status" value="2"/>
</dbReference>
<dbReference type="FunCoup" id="F4WB67">
    <property type="interactions" value="168"/>
</dbReference>
<evidence type="ECO:0000259" key="1">
    <source>
        <dbReference type="PROSITE" id="PS50835"/>
    </source>
</evidence>
<name>F4WB67_ACREC</name>
<dbReference type="PANTHER" id="PTHR23279">
    <property type="entry name" value="DEFECTIVE PROBOSCIS EXTENSION RESPONSE DPR -RELATED"/>
    <property type="match status" value="1"/>
</dbReference>
<proteinExistence type="predicted"/>
<dbReference type="InterPro" id="IPR036179">
    <property type="entry name" value="Ig-like_dom_sf"/>
</dbReference>